<organism evidence="2 3">
    <name type="scientific">Oceanirhabdus seepicola</name>
    <dbReference type="NCBI Taxonomy" id="2828781"/>
    <lineage>
        <taxon>Bacteria</taxon>
        <taxon>Bacillati</taxon>
        <taxon>Bacillota</taxon>
        <taxon>Clostridia</taxon>
        <taxon>Eubacteriales</taxon>
        <taxon>Clostridiaceae</taxon>
        <taxon>Oceanirhabdus</taxon>
    </lineage>
</organism>
<gene>
    <name evidence="2" type="ORF">KDK92_11180</name>
</gene>
<sequence>MMEILSTGEKIRRSRIYKGLTLRELCDGKISVSKMSCIENNKIKSDKWIIEFIADKLDLDINYLLEGIEEQIERRLKEFKEKDQKKIDEEELKYLINFSEEAQCYNHAMKAMHLLFNYYLNNQKTESLQIINSKYYHLCQMAYTKDNQVMFYLDEARYFYANKEYSQAKLYFENVCTDLMERKELTDELRKKYITSKYNYAICEIMMDNPQECYKLIMELKDYIDESVDEYIVANI</sequence>
<accession>A0A9J6P0Q6</accession>
<dbReference type="PROSITE" id="PS50943">
    <property type="entry name" value="HTH_CROC1"/>
    <property type="match status" value="1"/>
</dbReference>
<evidence type="ECO:0000259" key="1">
    <source>
        <dbReference type="PROSITE" id="PS50943"/>
    </source>
</evidence>
<reference evidence="2" key="2">
    <citation type="submission" date="2021-04" db="EMBL/GenBank/DDBJ databases">
        <authorList>
            <person name="Dong X."/>
        </authorList>
    </citation>
    <scope>NUCLEOTIDE SEQUENCE</scope>
    <source>
        <strain evidence="2">ZWT</strain>
    </source>
</reference>
<dbReference type="InterPro" id="IPR011990">
    <property type="entry name" value="TPR-like_helical_dom_sf"/>
</dbReference>
<feature type="domain" description="HTH cro/C1-type" evidence="1">
    <location>
        <begin position="11"/>
        <end position="64"/>
    </location>
</feature>
<proteinExistence type="predicted"/>
<evidence type="ECO:0000313" key="3">
    <source>
        <dbReference type="Proteomes" id="UP001056429"/>
    </source>
</evidence>
<evidence type="ECO:0000313" key="2">
    <source>
        <dbReference type="EMBL" id="MCM1990298.1"/>
    </source>
</evidence>
<dbReference type="CDD" id="cd00093">
    <property type="entry name" value="HTH_XRE"/>
    <property type="match status" value="1"/>
</dbReference>
<dbReference type="AlphaFoldDB" id="A0A9J6P0Q6"/>
<protein>
    <submittedName>
        <fullName evidence="2">Helix-turn-helix transcriptional regulator</fullName>
    </submittedName>
</protein>
<dbReference type="GO" id="GO:0003677">
    <property type="term" value="F:DNA binding"/>
    <property type="evidence" value="ECO:0007669"/>
    <property type="project" value="InterPro"/>
</dbReference>
<name>A0A9J6P0Q6_9CLOT</name>
<dbReference type="RefSeq" id="WP_250859336.1">
    <property type="nucleotide sequence ID" value="NZ_JAGSOJ010000002.1"/>
</dbReference>
<dbReference type="InterPro" id="IPR010982">
    <property type="entry name" value="Lambda_DNA-bd_dom_sf"/>
</dbReference>
<dbReference type="SUPFAM" id="SSF47413">
    <property type="entry name" value="lambda repressor-like DNA-binding domains"/>
    <property type="match status" value="1"/>
</dbReference>
<dbReference type="EMBL" id="JAGSOJ010000002">
    <property type="protein sequence ID" value="MCM1990298.1"/>
    <property type="molecule type" value="Genomic_DNA"/>
</dbReference>
<dbReference type="Proteomes" id="UP001056429">
    <property type="component" value="Unassembled WGS sequence"/>
</dbReference>
<dbReference type="Gene3D" id="1.25.40.10">
    <property type="entry name" value="Tetratricopeptide repeat domain"/>
    <property type="match status" value="1"/>
</dbReference>
<reference evidence="2" key="1">
    <citation type="journal article" date="2021" name="mSystems">
        <title>Bacteria and Archaea Synergistically Convert Glycine Betaine to Biogenic Methane in the Formosa Cold Seep of the South China Sea.</title>
        <authorList>
            <person name="Li L."/>
            <person name="Zhang W."/>
            <person name="Zhang S."/>
            <person name="Song L."/>
            <person name="Sun Q."/>
            <person name="Zhang H."/>
            <person name="Xiang H."/>
            <person name="Dong X."/>
        </authorList>
    </citation>
    <scope>NUCLEOTIDE SEQUENCE</scope>
    <source>
        <strain evidence="2">ZWT</strain>
    </source>
</reference>
<comment type="caution">
    <text evidence="2">The sequence shown here is derived from an EMBL/GenBank/DDBJ whole genome shotgun (WGS) entry which is preliminary data.</text>
</comment>
<keyword evidence="3" id="KW-1185">Reference proteome</keyword>
<dbReference type="InterPro" id="IPR001387">
    <property type="entry name" value="Cro/C1-type_HTH"/>
</dbReference>